<protein>
    <submittedName>
        <fullName evidence="6">Amino acid adenylation domain protein</fullName>
        <ecNumber evidence="6">5.1.1.11</ecNumber>
        <ecNumber evidence="6">6.2.1.26</ecNumber>
    </submittedName>
</protein>
<dbReference type="InterPro" id="IPR009081">
    <property type="entry name" value="PP-bd_ACP"/>
</dbReference>
<evidence type="ECO:0000313" key="6">
    <source>
        <dbReference type="EMBL" id="ACC81527.1"/>
    </source>
</evidence>
<dbReference type="EC" id="5.1.1.11" evidence="6"/>
<evidence type="ECO:0000256" key="2">
    <source>
        <dbReference type="ARBA" id="ARBA00006432"/>
    </source>
</evidence>
<dbReference type="Gene3D" id="3.30.559.30">
    <property type="entry name" value="Nonribosomal peptide synthetase, condensation domain"/>
    <property type="match status" value="3"/>
</dbReference>
<dbReference type="FunFam" id="3.30.300.30:FF:000010">
    <property type="entry name" value="Enterobactin synthetase component F"/>
    <property type="match status" value="3"/>
</dbReference>
<dbReference type="GO" id="GO:0031177">
    <property type="term" value="F:phosphopantetheine binding"/>
    <property type="evidence" value="ECO:0007669"/>
    <property type="project" value="InterPro"/>
</dbReference>
<gene>
    <name evidence="6" type="ordered locus">Npun_R3025</name>
</gene>
<feature type="domain" description="Carrier" evidence="5">
    <location>
        <begin position="3129"/>
        <end position="3204"/>
    </location>
</feature>
<dbReference type="NCBIfam" id="NF003417">
    <property type="entry name" value="PRK04813.1"/>
    <property type="match status" value="3"/>
</dbReference>
<dbReference type="InterPro" id="IPR036736">
    <property type="entry name" value="ACP-like_sf"/>
</dbReference>
<dbReference type="Gene3D" id="1.10.1200.10">
    <property type="entry name" value="ACP-like"/>
    <property type="match status" value="3"/>
</dbReference>
<dbReference type="GO" id="GO:0008610">
    <property type="term" value="P:lipid biosynthetic process"/>
    <property type="evidence" value="ECO:0007669"/>
    <property type="project" value="UniProtKB-ARBA"/>
</dbReference>
<dbReference type="InterPro" id="IPR023213">
    <property type="entry name" value="CAT-like_dom_sf"/>
</dbReference>
<dbReference type="Gene3D" id="3.30.559.10">
    <property type="entry name" value="Chloramphenicol acetyltransferase-like domain"/>
    <property type="match status" value="3"/>
</dbReference>
<dbReference type="InterPro" id="IPR020806">
    <property type="entry name" value="PKS_PP-bd"/>
</dbReference>
<dbReference type="CDD" id="cd19543">
    <property type="entry name" value="DCL_NRPS"/>
    <property type="match status" value="1"/>
</dbReference>
<dbReference type="EMBL" id="CP001037">
    <property type="protein sequence ID" value="ACC81527.1"/>
    <property type="molecule type" value="Genomic_DNA"/>
</dbReference>
<evidence type="ECO:0000256" key="4">
    <source>
        <dbReference type="ARBA" id="ARBA00022553"/>
    </source>
</evidence>
<dbReference type="EnsemblBacteria" id="ACC81527">
    <property type="protein sequence ID" value="ACC81527"/>
    <property type="gene ID" value="Npun_R3025"/>
</dbReference>
<feature type="domain" description="Carrier" evidence="5">
    <location>
        <begin position="996"/>
        <end position="1070"/>
    </location>
</feature>
<dbReference type="GO" id="GO:0044550">
    <property type="term" value="P:secondary metabolite biosynthetic process"/>
    <property type="evidence" value="ECO:0007669"/>
    <property type="project" value="UniProtKB-ARBA"/>
</dbReference>
<dbReference type="KEGG" id="npu:Npun_R3025"/>
<dbReference type="Pfam" id="PF13193">
    <property type="entry name" value="AMP-binding_C"/>
    <property type="match status" value="3"/>
</dbReference>
<dbReference type="PROSITE" id="PS00455">
    <property type="entry name" value="AMP_BINDING"/>
    <property type="match status" value="3"/>
</dbReference>
<dbReference type="InterPro" id="IPR006162">
    <property type="entry name" value="Ppantetheine_attach_site"/>
</dbReference>
<proteinExistence type="inferred from homology"/>
<accession>B2IXJ9</accession>
<dbReference type="GO" id="GO:0005829">
    <property type="term" value="C:cytosol"/>
    <property type="evidence" value="ECO:0007669"/>
    <property type="project" value="TreeGrafter"/>
</dbReference>
<comment type="similarity">
    <text evidence="2">Belongs to the ATP-dependent AMP-binding enzyme family.</text>
</comment>
<dbReference type="SUPFAM" id="SSF56801">
    <property type="entry name" value="Acetyl-CoA synthetase-like"/>
    <property type="match status" value="3"/>
</dbReference>
<feature type="domain" description="Carrier" evidence="5">
    <location>
        <begin position="2063"/>
        <end position="2138"/>
    </location>
</feature>
<keyword evidence="4" id="KW-0597">Phosphoprotein</keyword>
<keyword evidence="6" id="KW-0413">Isomerase</keyword>
<dbReference type="InterPro" id="IPR010071">
    <property type="entry name" value="AA_adenyl_dom"/>
</dbReference>
<reference evidence="6 7" key="2">
    <citation type="journal article" date="2013" name="Plant Physiol.">
        <title>A Nostoc punctiforme Sugar Transporter Necessary to Establish a Cyanobacterium-Plant Symbiosis.</title>
        <authorList>
            <person name="Ekman M."/>
            <person name="Picossi S."/>
            <person name="Campbell E.L."/>
            <person name="Meeks J.C."/>
            <person name="Flores E."/>
        </authorList>
    </citation>
    <scope>NUCLEOTIDE SEQUENCE [LARGE SCALE GENOMIC DNA]</scope>
    <source>
        <strain evidence="7">ATCC 29133 / PCC 73102</strain>
    </source>
</reference>
<dbReference type="SUPFAM" id="SSF47336">
    <property type="entry name" value="ACP-like"/>
    <property type="match status" value="3"/>
</dbReference>
<dbReference type="eggNOG" id="COG1020">
    <property type="taxonomic scope" value="Bacteria"/>
</dbReference>
<comment type="cofactor">
    <cofactor evidence="1">
        <name>pantetheine 4'-phosphate</name>
        <dbReference type="ChEBI" id="CHEBI:47942"/>
    </cofactor>
</comment>
<dbReference type="SUPFAM" id="SSF52777">
    <property type="entry name" value="CoA-dependent acyltransferases"/>
    <property type="match status" value="6"/>
</dbReference>
<dbReference type="PANTHER" id="PTHR45527:SF14">
    <property type="entry name" value="PLIPASTATIN SYNTHASE SUBUNIT B"/>
    <property type="match status" value="1"/>
</dbReference>
<dbReference type="FunFam" id="2.30.38.10:FF:000001">
    <property type="entry name" value="Non-ribosomal peptide synthetase PvdI"/>
    <property type="match status" value="3"/>
</dbReference>
<dbReference type="FunFam" id="3.30.559.10:FF:000012">
    <property type="entry name" value="Non-ribosomal peptide synthetase"/>
    <property type="match status" value="1"/>
</dbReference>
<dbReference type="SMART" id="SM00823">
    <property type="entry name" value="PKS_PP"/>
    <property type="match status" value="3"/>
</dbReference>
<dbReference type="Pfam" id="PF00668">
    <property type="entry name" value="Condensation"/>
    <property type="match status" value="3"/>
</dbReference>
<dbReference type="PROSITE" id="PS50075">
    <property type="entry name" value="CARRIER"/>
    <property type="match status" value="3"/>
</dbReference>
<dbReference type="Proteomes" id="UP000001191">
    <property type="component" value="Chromosome"/>
</dbReference>
<dbReference type="CDD" id="cd12117">
    <property type="entry name" value="A_NRPS_Srf_like"/>
    <property type="match status" value="1"/>
</dbReference>
<evidence type="ECO:0000259" key="5">
    <source>
        <dbReference type="PROSITE" id="PS50075"/>
    </source>
</evidence>
<dbReference type="Pfam" id="PF00550">
    <property type="entry name" value="PP-binding"/>
    <property type="match status" value="3"/>
</dbReference>
<dbReference type="GO" id="GO:0008756">
    <property type="term" value="F:o-succinylbenzoate-CoA ligase activity"/>
    <property type="evidence" value="ECO:0007669"/>
    <property type="project" value="UniProtKB-EC"/>
</dbReference>
<dbReference type="OrthoDB" id="9757538at2"/>
<dbReference type="PROSITE" id="PS00012">
    <property type="entry name" value="PHOSPHOPANTETHEINE"/>
    <property type="match status" value="2"/>
</dbReference>
<dbReference type="PANTHER" id="PTHR45527">
    <property type="entry name" value="NONRIBOSOMAL PEPTIDE SYNTHETASE"/>
    <property type="match status" value="1"/>
</dbReference>
<keyword evidence="3" id="KW-0596">Phosphopantetheine</keyword>
<dbReference type="GO" id="GO:0043041">
    <property type="term" value="P:amino acid activation for nonribosomal peptide biosynthetic process"/>
    <property type="evidence" value="ECO:0007669"/>
    <property type="project" value="TreeGrafter"/>
</dbReference>
<dbReference type="InterPro" id="IPR020845">
    <property type="entry name" value="AMP-binding_CS"/>
</dbReference>
<dbReference type="NCBIfam" id="TIGR01733">
    <property type="entry name" value="AA-adenyl-dom"/>
    <property type="match status" value="3"/>
</dbReference>
<dbReference type="InterPro" id="IPR001242">
    <property type="entry name" value="Condensation_dom"/>
</dbReference>
<dbReference type="FunFam" id="1.10.1200.10:FF:000016">
    <property type="entry name" value="Non-ribosomal peptide synthase"/>
    <property type="match status" value="1"/>
</dbReference>
<evidence type="ECO:0000313" key="7">
    <source>
        <dbReference type="Proteomes" id="UP000001191"/>
    </source>
</evidence>
<dbReference type="EC" id="6.2.1.26" evidence="6"/>
<dbReference type="FunFam" id="3.40.50.980:FF:000002">
    <property type="entry name" value="Enterobactin synthetase component F"/>
    <property type="match status" value="1"/>
</dbReference>
<dbReference type="CDD" id="cd17643">
    <property type="entry name" value="A_NRPS_Cytc1-like"/>
    <property type="match status" value="1"/>
</dbReference>
<dbReference type="STRING" id="63737.Npun_R3025"/>
<dbReference type="PhylomeDB" id="B2IXJ9"/>
<dbReference type="InterPro" id="IPR045851">
    <property type="entry name" value="AMP-bd_C_sf"/>
</dbReference>
<dbReference type="InterPro" id="IPR000873">
    <property type="entry name" value="AMP-dep_synth/lig_dom"/>
</dbReference>
<sequence length="3242" mass="365072">MAVVDKKSNSKNIESIYPLSPMQQGMLFHTLYAPETGVYFQQLVCSLNGQLNISAFEQAWQRVIERHPVLRTLFLWENRNKPLQVVRQIVNLPWTNYDWRSLSSIEQQEELENFLQADRDKGFELNQAPLMRCTLIRVADYTYNFVWSHHHLLLDGWSIPTIIKEIFAFYDAFNEGNNLNLDKPRPYEDYIDWCQKQDISQAKRFWQLQLKGLTATTPLIVDKPLIKNQEQPSSYATQHAQLTEPATIALQAFTRQHQLTLNNLVQGAWAILLSRYSGEVDVIFGATVSGRPPDIVGIESMVGLFINTLPIRVSVPAEIEVLPWLKELQAQQVEREQHSYNQLVEIQSWTEIPKGMPLFESIVVFENYPIDASEQNNGINISNVRSIERTNYPLNLAVIPGRQLSVGISYDSDRFDAATISRMLGHFQILLESLAANPHQHLNELPLLTKTEENQLLSEWNNTQTTYFQEQCIHELFELQVECSPDAIAIVYEDEQLTYQELNNRANQLAHHLRNLGVGAEILVGICVERSIEMLIGILGILKAGGAYVPLDPNYPQERLSFSLEDSQVKVLITQQQLLSKLPAHQAQVLCIDADWEIIAQQSVQNPQIVTTSANLAYIIYTSGSTGKPKGVLINHANVVRLFTATEEWFYFNQQDVWTLFHSFAFDFSVWEIWGALIKGGRLVVVPYWVSRSPADFLKLLDKQKVTVLNQTPSAFRQLIQAEQLIDTPANLALRWVIFGGEALEIQSLKPWFERHGDKYPQLVNMYGITETTVHVTYRPITIADLSSNTGSVIGCPIPDLQVYVLDKAKQLLPIGVPGEMYVGGASLARGYLNRVELTSQVFVANPFSDDPNARLYKTGDLARYLENGDLEYLGRIDNQVKIRGFRIELGEIEAALTQHPQVQASVVIARVDTPGDTCTERSQSKRLVAYLVIHQAQVLTVNDLRQFLDSKLPEYMIPAAFVFLDSLPLTSNGKVDRRALPVPDTARTEEKAFVAPRTPTEKLLTDIWAQVLGLEQVGINDNFFALGGDSIRSIQVQSQSQKQGLSFSLQQLFVHQTISNLVQELQSVEVSRVIIESEKPFSLISETDRQKLPDEVEDAYPLTMLQMGMLFHSELNEDTAVYHNVSSFHLQAHFNLEKFQTAVEQLVARHPILRTSIDLSNFSEPLQLVHRQVPIPLQMKDLSHLSVDEQQQKIDAWFEAEKNRKFDWKQSPLLRFQIHCYSPEEFQFSFTEHHAILDGWSVASMLNELFGNYFSLVNQKAQPLLPSPSSSFRNFVALERQALGSKEHEYYWTEKLKECTITMVPRWYSSQQKAKVRQVGTQDVPLSADLYNGLQKLAQFIGVPLKSVLLAAHVRVLSIISNQVDVLTGLVANGRPEQTDSEQVLGLFLNSLPFRLNLSGGTWVDLIRQVFDAEVELLPFRRYPLGQLQRILGGQPLFEIIFNFVHFHVYQTVIELNNNVELLGLKSVEETNFTLAVNFKLNPGSSELEVGFAYDASELCREQIKAISSYYVKTLDAMVKEPLESYELCSGLSTQEQYQLLEEWNDTQRNYLQDICIHQFFEMQVERTPDAVALVFENQQLTYRELNQQANHLAHYLRTLGVRVDVLVGLCVERSLEMLVGLLGILKAGGAYVPIDPEYPQERISHILSDSQVSLLLTQHRLVARLPEHQATLVVIDESWEQIIQHSQENPISGVKDSDLVNVIYTSGSTGKPKGVMVKHSGLCNLAQAQIDLFDLLPSSRILQFASFSFDASIWEVVMALGSGARLYLGTKESLLPGLELIELLRDYGITHITLPPSALAVLPQAELPALQNIIVAGEACAPDLIKQWSVGRRFFNAYGPTETTVCATVAECGNGERSDKPPIGRPIPNTQAYILDSYLQPVPIGVPGELHIGGAGVAQGYLNRPDLTQEKFIPNPFNNSKFKIQNSKLYKTGDLARYLPDGNIEYLGRIDHQVKIRGFRIELGEIEAILSQHPAILQVTVIAREDTPGDKCLVAYLALNQEPTPTINELRQFLGSKLPEYMIPSAFVFLETLPLTPNGKVDRRALPLPETLRELEVNFVAPRTPIEEILAPIWADVLRVEQIGVYDNFFELGGHSLLATQLVSRIRTTFKIELPLRSLFEAATIANLAEYIQQYQRNSSELLIPPLQPVARNENIPLSFAQQRLWFLNQLDPNSAAYNIPGAVSFQGQLNVAALEQSLSEIIRRHEALRTNFITQAGEAVQIIRPVSSWTMTVIDLQDLPADEREIEIQQLATVAAQQPFDLVNESLIRTTLLAISETENILLFCMHHIVSDGWSMGVFVQEVAELYTAFSQGHLSSLPELAIQYADFAVWQRQWLQGEVKESQINYWREQLAGAPALLELPTDRPRPAVQTFRGTTQSFSLSEELSQALSLLSRQEGVTLFMTLLAAFDTLLHRYTGQTDILVGSAIANRNYSEIEGLIGFFVNTLVFRTDVSGNPSFRQLLERVREVSLEAHTHQDLPFELLVEALQPERDLSHTPLFQVMFVFQNTPTSDIELPGLTLSSLTTESLTAKFDLTLAFENTDQGLVGAWEYNTDLFDTLTIARMIGHFQTLLESIVTNPEQPVSQLPLLTVNEQHQLLNEWNNTQTEYPQNQCIHELFTAQAERNPDLVAAVFGSQQITYQELNSRANQLAHYLRTLGVGTEVLVGIFVERSLEMLVGLLGILKAGGAYVPLDPDYPQERLSLMLADSQVPVLLTQQRLVEKLPEYGQPVVCLDTGWDIINRESTANLHSEVTADKLAYVIYTSGSTGKPKGVAVPHRAVNRLVFNTNYIQLDANDCIAQAANASFDAATFEIWGALLHGARLVGVTHNIALSPQEFAAYIREQEISVLFLTTALFNQLASFVPQAFNTLRYLLFGGEAVDPRWVKEVLQNGAPQHLLHVYGPTESTTFSSWFLIEDVPATATTIPIGQPISNTQIYLLDQNLQPVPIGVPGELYIGGDGLAQGYLNRLELTQEKFIANPFNNSKLYKTGDLGRYLPDGNIEYLARIDNQVKIRGFRIELGEIETALLQHPAIREVVVLAREDISDDACGGLCQRRLVAYIIFELNQTHSISDLRSFLQRQLPNYMIPAAFVFLEQFPLTPNGKIDRRSLPAPDLSAQFAASYVAPRSKIEQAIANIWQEVLQLEKVGIDDNFFDLGGHSLLMVKLTQKLQEFLNQDISLLEMFKYPTISTLAKYLSSEKTDSASDIEKKNNQITDIKAGRNRLKQRLARSSKGANNE</sequence>
<dbReference type="FunFam" id="3.40.50.12780:FF:000012">
    <property type="entry name" value="Non-ribosomal peptide synthetase"/>
    <property type="match status" value="3"/>
</dbReference>
<evidence type="ECO:0000256" key="3">
    <source>
        <dbReference type="ARBA" id="ARBA00022450"/>
    </source>
</evidence>
<dbReference type="Pfam" id="PF00501">
    <property type="entry name" value="AMP-binding"/>
    <property type="match status" value="3"/>
</dbReference>
<dbReference type="FunFam" id="1.10.1200.10:FF:000005">
    <property type="entry name" value="Nonribosomal peptide synthetase 1"/>
    <property type="match status" value="2"/>
</dbReference>
<keyword evidence="7" id="KW-1185">Reference proteome</keyword>
<organism evidence="6 7">
    <name type="scientific">Nostoc punctiforme (strain ATCC 29133 / PCC 73102)</name>
    <dbReference type="NCBI Taxonomy" id="63737"/>
    <lineage>
        <taxon>Bacteria</taxon>
        <taxon>Bacillati</taxon>
        <taxon>Cyanobacteriota</taxon>
        <taxon>Cyanophyceae</taxon>
        <taxon>Nostocales</taxon>
        <taxon>Nostocaceae</taxon>
        <taxon>Nostoc</taxon>
    </lineage>
</organism>
<name>B2IXJ9_NOSP7</name>
<dbReference type="Gene3D" id="2.30.38.10">
    <property type="entry name" value="Luciferase, Domain 3"/>
    <property type="match status" value="3"/>
</dbReference>
<dbReference type="CDD" id="cd19531">
    <property type="entry name" value="LCL_NRPS-like"/>
    <property type="match status" value="1"/>
</dbReference>
<reference evidence="7" key="1">
    <citation type="submission" date="2008-04" db="EMBL/GenBank/DDBJ databases">
        <title>Complete sequence of chromosome of Nostoc punctiforme ATCC 29133.</title>
        <authorList>
            <consortium name="US DOE Joint Genome Institute"/>
            <person name="Copeland A."/>
            <person name="Lucas S."/>
            <person name="Lapidus A."/>
            <person name="Glavina del Rio T."/>
            <person name="Dalin E."/>
            <person name="Tice H."/>
            <person name="Pitluck S."/>
            <person name="Chain P."/>
            <person name="Malfatti S."/>
            <person name="Shin M."/>
            <person name="Vergez L."/>
            <person name="Schmutz J."/>
            <person name="Larimer F."/>
            <person name="Land M."/>
            <person name="Hauser L."/>
            <person name="Kyrpides N."/>
            <person name="Kim E."/>
            <person name="Meeks J.C."/>
            <person name="Elhai J."/>
            <person name="Campbell E.L."/>
            <person name="Thiel T."/>
            <person name="Longmire J."/>
            <person name="Potts M."/>
            <person name="Atlas R."/>
        </authorList>
    </citation>
    <scope>NUCLEOTIDE SEQUENCE [LARGE SCALE GENOMIC DNA]</scope>
    <source>
        <strain evidence="7">ATCC 29133 / PCC 73102</strain>
    </source>
</reference>
<keyword evidence="6" id="KW-0436">Ligase</keyword>
<dbReference type="HOGENOM" id="CLU_000022_11_0_3"/>
<dbReference type="Gene3D" id="3.40.50.980">
    <property type="match status" value="6"/>
</dbReference>
<dbReference type="InterPro" id="IPR025110">
    <property type="entry name" value="AMP-bd_C"/>
</dbReference>
<dbReference type="GO" id="GO:0047462">
    <property type="term" value="F:phenylalanine racemase (ATP-hydrolyzing) activity"/>
    <property type="evidence" value="ECO:0007669"/>
    <property type="project" value="UniProtKB-EC"/>
</dbReference>
<dbReference type="CDD" id="cd17652">
    <property type="entry name" value="A_NRPS_CmdD_like"/>
    <property type="match status" value="1"/>
</dbReference>
<dbReference type="FunFam" id="3.40.50.980:FF:000001">
    <property type="entry name" value="Non-ribosomal peptide synthetase"/>
    <property type="match status" value="3"/>
</dbReference>
<evidence type="ECO:0000256" key="1">
    <source>
        <dbReference type="ARBA" id="ARBA00001957"/>
    </source>
</evidence>
<dbReference type="RefSeq" id="WP_012409514.1">
    <property type="nucleotide sequence ID" value="NC_010628.1"/>
</dbReference>
<dbReference type="Gene3D" id="3.30.300.30">
    <property type="match status" value="3"/>
</dbReference>
<dbReference type="GO" id="GO:0072330">
    <property type="term" value="P:monocarboxylic acid biosynthetic process"/>
    <property type="evidence" value="ECO:0007669"/>
    <property type="project" value="UniProtKB-ARBA"/>
</dbReference>